<feature type="signal peptide" evidence="1">
    <location>
        <begin position="1"/>
        <end position="17"/>
    </location>
</feature>
<evidence type="ECO:0000256" key="1">
    <source>
        <dbReference type="SAM" id="SignalP"/>
    </source>
</evidence>
<feature type="chain" id="PRO_5025515300" evidence="1">
    <location>
        <begin position="18"/>
        <end position="86"/>
    </location>
</feature>
<gene>
    <name evidence="2" type="ORF">P154DRAFT_519532</name>
</gene>
<name>A0A6A5WUD0_9PLEO</name>
<proteinExistence type="predicted"/>
<evidence type="ECO:0000313" key="3">
    <source>
        <dbReference type="Proteomes" id="UP000799779"/>
    </source>
</evidence>
<keyword evidence="1" id="KW-0732">Signal</keyword>
<dbReference type="AlphaFoldDB" id="A0A6A5WUD0"/>
<dbReference type="EMBL" id="ML977568">
    <property type="protein sequence ID" value="KAF2004329.1"/>
    <property type="molecule type" value="Genomic_DNA"/>
</dbReference>
<reference evidence="2" key="1">
    <citation type="journal article" date="2020" name="Stud. Mycol.">
        <title>101 Dothideomycetes genomes: a test case for predicting lifestyles and emergence of pathogens.</title>
        <authorList>
            <person name="Haridas S."/>
            <person name="Albert R."/>
            <person name="Binder M."/>
            <person name="Bloem J."/>
            <person name="Labutti K."/>
            <person name="Salamov A."/>
            <person name="Andreopoulos B."/>
            <person name="Baker S."/>
            <person name="Barry K."/>
            <person name="Bills G."/>
            <person name="Bluhm B."/>
            <person name="Cannon C."/>
            <person name="Castanera R."/>
            <person name="Culley D."/>
            <person name="Daum C."/>
            <person name="Ezra D."/>
            <person name="Gonzalez J."/>
            <person name="Henrissat B."/>
            <person name="Kuo A."/>
            <person name="Liang C."/>
            <person name="Lipzen A."/>
            <person name="Lutzoni F."/>
            <person name="Magnuson J."/>
            <person name="Mondo S."/>
            <person name="Nolan M."/>
            <person name="Ohm R."/>
            <person name="Pangilinan J."/>
            <person name="Park H.-J."/>
            <person name="Ramirez L."/>
            <person name="Alfaro M."/>
            <person name="Sun H."/>
            <person name="Tritt A."/>
            <person name="Yoshinaga Y."/>
            <person name="Zwiers L.-H."/>
            <person name="Turgeon B."/>
            <person name="Goodwin S."/>
            <person name="Spatafora J."/>
            <person name="Crous P."/>
            <person name="Grigoriev I."/>
        </authorList>
    </citation>
    <scope>NUCLEOTIDE SEQUENCE</scope>
    <source>
        <strain evidence="2">CBS 123094</strain>
    </source>
</reference>
<dbReference type="Proteomes" id="UP000799779">
    <property type="component" value="Unassembled WGS sequence"/>
</dbReference>
<evidence type="ECO:0000313" key="2">
    <source>
        <dbReference type="EMBL" id="KAF2004329.1"/>
    </source>
</evidence>
<protein>
    <submittedName>
        <fullName evidence="2">Uncharacterized protein</fullName>
    </submittedName>
</protein>
<accession>A0A6A5WUD0</accession>
<keyword evidence="3" id="KW-1185">Reference proteome</keyword>
<organism evidence="2 3">
    <name type="scientific">Amniculicola lignicola CBS 123094</name>
    <dbReference type="NCBI Taxonomy" id="1392246"/>
    <lineage>
        <taxon>Eukaryota</taxon>
        <taxon>Fungi</taxon>
        <taxon>Dikarya</taxon>
        <taxon>Ascomycota</taxon>
        <taxon>Pezizomycotina</taxon>
        <taxon>Dothideomycetes</taxon>
        <taxon>Pleosporomycetidae</taxon>
        <taxon>Pleosporales</taxon>
        <taxon>Amniculicolaceae</taxon>
        <taxon>Amniculicola</taxon>
    </lineage>
</organism>
<sequence>MSITSLLNIIILFTAFGDCLKRWPIRSISDLDREIEVVKWIKKYTVPNTLNPQGAAWTVSQLPKISGRAYASNIKPAAWATAIVTA</sequence>